<keyword evidence="1" id="KW-0812">Transmembrane</keyword>
<keyword evidence="4" id="KW-1185">Reference proteome</keyword>
<feature type="domain" description="TadE-like" evidence="2">
    <location>
        <begin position="32"/>
        <end position="74"/>
    </location>
</feature>
<keyword evidence="1" id="KW-0472">Membrane</keyword>
<name>A0A1H0K1N1_9HYPH</name>
<evidence type="ECO:0000256" key="1">
    <source>
        <dbReference type="SAM" id="Phobius"/>
    </source>
</evidence>
<dbReference type="Pfam" id="PF07811">
    <property type="entry name" value="TadE"/>
    <property type="match status" value="1"/>
</dbReference>
<evidence type="ECO:0000259" key="2">
    <source>
        <dbReference type="Pfam" id="PF07811"/>
    </source>
</evidence>
<feature type="transmembrane region" description="Helical" evidence="1">
    <location>
        <begin position="38"/>
        <end position="65"/>
    </location>
</feature>
<reference evidence="3 4" key="1">
    <citation type="submission" date="2016-10" db="EMBL/GenBank/DDBJ databases">
        <authorList>
            <person name="de Groot N.N."/>
        </authorList>
    </citation>
    <scope>NUCLEOTIDE SEQUENCE [LARGE SCALE GENOMIC DNA]</scope>
    <source>
        <strain evidence="4">L7-484,KACC 16230,DSM 25025</strain>
    </source>
</reference>
<keyword evidence="1" id="KW-1133">Transmembrane helix</keyword>
<proteinExistence type="predicted"/>
<dbReference type="EMBL" id="FNIT01000007">
    <property type="protein sequence ID" value="SDO49786.1"/>
    <property type="molecule type" value="Genomic_DNA"/>
</dbReference>
<dbReference type="AlphaFoldDB" id="A0A1H0K1N1"/>
<dbReference type="InterPro" id="IPR012495">
    <property type="entry name" value="TadE-like_dom"/>
</dbReference>
<gene>
    <name evidence="3" type="ORF">SAMN05192530_10750</name>
</gene>
<sequence>MLVTRRTLSERMTTHSPTRTGILQGFAAHRGGAAAIEFALIALPFFFVLFASIETAIVAGANVVLRNAVDHAAREVMTGQIQTRDVTAATFRSEMCADVSFLLSCDRLKIDMRTYPTFNAIPTDVSFKLGDVDDTGFCFDPGAQDTITVVRAFYAWPWVTGFLQELAEDTNGNATIFAMAAFMNEPFGTAASTRSTC</sequence>
<evidence type="ECO:0000313" key="3">
    <source>
        <dbReference type="EMBL" id="SDO49786.1"/>
    </source>
</evidence>
<accession>A0A1H0K1N1</accession>
<dbReference type="Proteomes" id="UP000198793">
    <property type="component" value="Unassembled WGS sequence"/>
</dbReference>
<evidence type="ECO:0000313" key="4">
    <source>
        <dbReference type="Proteomes" id="UP000198793"/>
    </source>
</evidence>
<dbReference type="STRING" id="1166073.SAMN05192530_10750"/>
<organism evidence="3 4">
    <name type="scientific">Aureimonas jatrophae</name>
    <dbReference type="NCBI Taxonomy" id="1166073"/>
    <lineage>
        <taxon>Bacteria</taxon>
        <taxon>Pseudomonadati</taxon>
        <taxon>Pseudomonadota</taxon>
        <taxon>Alphaproteobacteria</taxon>
        <taxon>Hyphomicrobiales</taxon>
        <taxon>Aurantimonadaceae</taxon>
        <taxon>Aureimonas</taxon>
    </lineage>
</organism>
<protein>
    <submittedName>
        <fullName evidence="3">Flp pilus assembly protein TadG</fullName>
    </submittedName>
</protein>